<keyword evidence="1" id="KW-0732">Signal</keyword>
<gene>
    <name evidence="2" type="ORF">PQU92_02860</name>
</gene>
<protein>
    <submittedName>
        <fullName evidence="2">Uncharacterized protein</fullName>
    </submittedName>
</protein>
<organism evidence="2 3">
    <name type="scientific">Asticcacaulis aquaticus</name>
    <dbReference type="NCBI Taxonomy" id="2984212"/>
    <lineage>
        <taxon>Bacteria</taxon>
        <taxon>Pseudomonadati</taxon>
        <taxon>Pseudomonadota</taxon>
        <taxon>Alphaproteobacteria</taxon>
        <taxon>Caulobacterales</taxon>
        <taxon>Caulobacteraceae</taxon>
        <taxon>Asticcacaulis</taxon>
    </lineage>
</organism>
<evidence type="ECO:0000313" key="2">
    <source>
        <dbReference type="EMBL" id="MDC7682199.1"/>
    </source>
</evidence>
<name>A0ABT5HQ71_9CAUL</name>
<dbReference type="RefSeq" id="WP_272746702.1">
    <property type="nucleotide sequence ID" value="NZ_JAQQKX010000001.1"/>
</dbReference>
<dbReference type="EMBL" id="JAQQKX010000001">
    <property type="protein sequence ID" value="MDC7682199.1"/>
    <property type="molecule type" value="Genomic_DNA"/>
</dbReference>
<evidence type="ECO:0000256" key="1">
    <source>
        <dbReference type="SAM" id="SignalP"/>
    </source>
</evidence>
<feature type="chain" id="PRO_5045447628" evidence="1">
    <location>
        <begin position="20"/>
        <end position="158"/>
    </location>
</feature>
<proteinExistence type="predicted"/>
<feature type="signal peptide" evidence="1">
    <location>
        <begin position="1"/>
        <end position="19"/>
    </location>
</feature>
<keyword evidence="3" id="KW-1185">Reference proteome</keyword>
<sequence length="158" mass="16909">MKALIAGLVLALVASGAMADERVTEADVAGHGDMAYRAKSSTLYLSATGDLNGDGIDDEAVFVKRSGKVKVSVTFGTKERQPIVVVTMLPMRAFDLKTDMPRMGVDIVEHELVVGTCDKPACEPVAVSKYGVSVFTFESGALLYTWNGKRFVETTLAD</sequence>
<evidence type="ECO:0000313" key="3">
    <source>
        <dbReference type="Proteomes" id="UP001214854"/>
    </source>
</evidence>
<comment type="caution">
    <text evidence="2">The sequence shown here is derived from an EMBL/GenBank/DDBJ whole genome shotgun (WGS) entry which is preliminary data.</text>
</comment>
<reference evidence="2 3" key="1">
    <citation type="submission" date="2023-01" db="EMBL/GenBank/DDBJ databases">
        <title>Novel species of the genus Asticcacaulis isolated from rivers.</title>
        <authorList>
            <person name="Lu H."/>
        </authorList>
    </citation>
    <scope>NUCLEOTIDE SEQUENCE [LARGE SCALE GENOMIC DNA]</scope>
    <source>
        <strain evidence="2 3">BYS171W</strain>
    </source>
</reference>
<accession>A0ABT5HQ71</accession>
<dbReference type="Proteomes" id="UP001214854">
    <property type="component" value="Unassembled WGS sequence"/>
</dbReference>